<evidence type="ECO:0000313" key="1">
    <source>
        <dbReference type="EMBL" id="MCI96819.1"/>
    </source>
</evidence>
<accession>A0A392WAK7</accession>
<sequence>MALEESLWGVRQWLCGSCMRIQALSRVCHHPDGLVRVTFVSEEVESHIV</sequence>
<name>A0A392WAK7_9FABA</name>
<keyword evidence="2" id="KW-1185">Reference proteome</keyword>
<protein>
    <submittedName>
        <fullName evidence="1">Uncharacterized protein</fullName>
    </submittedName>
</protein>
<dbReference type="EMBL" id="LXQA011424911">
    <property type="protein sequence ID" value="MCI96819.1"/>
    <property type="molecule type" value="Genomic_DNA"/>
</dbReference>
<feature type="non-terminal residue" evidence="1">
    <location>
        <position position="49"/>
    </location>
</feature>
<dbReference type="AlphaFoldDB" id="A0A392WAK7"/>
<dbReference type="Proteomes" id="UP000265520">
    <property type="component" value="Unassembled WGS sequence"/>
</dbReference>
<proteinExistence type="predicted"/>
<evidence type="ECO:0000313" key="2">
    <source>
        <dbReference type="Proteomes" id="UP000265520"/>
    </source>
</evidence>
<organism evidence="1 2">
    <name type="scientific">Trifolium medium</name>
    <dbReference type="NCBI Taxonomy" id="97028"/>
    <lineage>
        <taxon>Eukaryota</taxon>
        <taxon>Viridiplantae</taxon>
        <taxon>Streptophyta</taxon>
        <taxon>Embryophyta</taxon>
        <taxon>Tracheophyta</taxon>
        <taxon>Spermatophyta</taxon>
        <taxon>Magnoliopsida</taxon>
        <taxon>eudicotyledons</taxon>
        <taxon>Gunneridae</taxon>
        <taxon>Pentapetalae</taxon>
        <taxon>rosids</taxon>
        <taxon>fabids</taxon>
        <taxon>Fabales</taxon>
        <taxon>Fabaceae</taxon>
        <taxon>Papilionoideae</taxon>
        <taxon>50 kb inversion clade</taxon>
        <taxon>NPAAA clade</taxon>
        <taxon>Hologalegina</taxon>
        <taxon>IRL clade</taxon>
        <taxon>Trifolieae</taxon>
        <taxon>Trifolium</taxon>
    </lineage>
</organism>
<comment type="caution">
    <text evidence="1">The sequence shown here is derived from an EMBL/GenBank/DDBJ whole genome shotgun (WGS) entry which is preliminary data.</text>
</comment>
<reference evidence="1 2" key="1">
    <citation type="journal article" date="2018" name="Front. Plant Sci.">
        <title>Red Clover (Trifolium pratense) and Zigzag Clover (T. medium) - A Picture of Genomic Similarities and Differences.</title>
        <authorList>
            <person name="Dluhosova J."/>
            <person name="Istvanek J."/>
            <person name="Nedelnik J."/>
            <person name="Repkova J."/>
        </authorList>
    </citation>
    <scope>NUCLEOTIDE SEQUENCE [LARGE SCALE GENOMIC DNA]</scope>
    <source>
        <strain evidence="2">cv. 10/8</strain>
        <tissue evidence="1">Leaf</tissue>
    </source>
</reference>